<gene>
    <name evidence="1" type="ORF">IX53_03420</name>
</gene>
<dbReference type="Proteomes" id="UP000035159">
    <property type="component" value="Chromosome"/>
</dbReference>
<dbReference type="STRING" id="1330330.IX53_03420"/>
<dbReference type="EMBL" id="CP011232">
    <property type="protein sequence ID" value="AKI97029.1"/>
    <property type="molecule type" value="Genomic_DNA"/>
</dbReference>
<dbReference type="Gene3D" id="2.60.120.380">
    <property type="match status" value="1"/>
</dbReference>
<dbReference type="PATRIC" id="fig|1330330.3.peg.684"/>
<dbReference type="RefSeq" id="WP_047754164.1">
    <property type="nucleotide sequence ID" value="NZ_CAJUHA010000019.1"/>
</dbReference>
<evidence type="ECO:0000313" key="1">
    <source>
        <dbReference type="EMBL" id="AKI97029.1"/>
    </source>
</evidence>
<organism evidence="1 2">
    <name type="scientific">Kosmotoga pacifica</name>
    <dbReference type="NCBI Taxonomy" id="1330330"/>
    <lineage>
        <taxon>Bacteria</taxon>
        <taxon>Thermotogati</taxon>
        <taxon>Thermotogota</taxon>
        <taxon>Thermotogae</taxon>
        <taxon>Kosmotogales</taxon>
        <taxon>Kosmotogaceae</taxon>
        <taxon>Kosmotoga</taxon>
    </lineage>
</organism>
<evidence type="ECO:0000313" key="2">
    <source>
        <dbReference type="Proteomes" id="UP000035159"/>
    </source>
</evidence>
<accession>A0A0G2ZBU9</accession>
<sequence>MRKILLLTILALTILGNAKIIIDKIDTSEFPEVHLNVLTTGFYSSGDFMLSEDGVMIKPLVKLLEREPLKVLKIYYFLDVSGSMNDRLESIIRQLSLFSRAVEEFFEGEVINTLIAVSDVIIEQLQCSALEIRDRLIELYSLTTAADEDLGHVLSTYSFEEGALVVIVDDEDSWKSDPTLTLEESGIPFIALKTGSENAKKLARVTYGLVFDESNLSELERLISEFSRSWWEFTYTSPFPYLSVHTIEIGGEKKNYFTLLEHPLIFPEEETVKATAGENLTIKGVVTGEIMKFEAYYGDELQKAAIFDNEYRVNFIPETGIKKLTLRACSVFRCTEKAVTIIGIETQPALKVELSWSEPYVDLDLYIIEPSKSVYFLNSSNIGILDTDSQSGPGKEVYLLDPKEKIPPSGDYKVRVHYYRGETPINFRVVIYSYGRVIADETFQLEKSNPENCSPEATGADWLDVINLKF</sequence>
<protein>
    <submittedName>
        <fullName evidence="1">Uncharacterized protein</fullName>
    </submittedName>
</protein>
<dbReference type="OrthoDB" id="43095at2"/>
<dbReference type="KEGG" id="kpf:IX53_03420"/>
<reference evidence="1 2" key="1">
    <citation type="submission" date="2015-04" db="EMBL/GenBank/DDBJ databases">
        <title>Complete Genome Sequence of Kosmotoga pacifica SLHLJ1.</title>
        <authorList>
            <person name="Jiang L.J."/>
            <person name="Shao Z.Z."/>
            <person name="Jebbar M."/>
        </authorList>
    </citation>
    <scope>NUCLEOTIDE SEQUENCE [LARGE SCALE GENOMIC DNA]</scope>
    <source>
        <strain evidence="1 2">SLHLJ1</strain>
    </source>
</reference>
<name>A0A0G2ZBU9_9BACT</name>
<keyword evidence="2" id="KW-1185">Reference proteome</keyword>
<dbReference type="AlphaFoldDB" id="A0A0G2ZBU9"/>
<proteinExistence type="predicted"/>